<dbReference type="InterPro" id="IPR013154">
    <property type="entry name" value="ADH-like_N"/>
</dbReference>
<feature type="region of interest" description="Disordered" evidence="3">
    <location>
        <begin position="1"/>
        <end position="26"/>
    </location>
</feature>
<dbReference type="Pfam" id="PF08240">
    <property type="entry name" value="ADH_N"/>
    <property type="match status" value="1"/>
</dbReference>
<name>A0A2A2WUB2_9ACTN</name>
<feature type="domain" description="Enoyl reductase (ER)" evidence="4">
    <location>
        <begin position="10"/>
        <end position="318"/>
    </location>
</feature>
<dbReference type="CDD" id="cd05286">
    <property type="entry name" value="QOR2"/>
    <property type="match status" value="1"/>
</dbReference>
<keyword evidence="1" id="KW-0521">NADP</keyword>
<dbReference type="Pfam" id="PF00107">
    <property type="entry name" value="ADH_zinc_N"/>
    <property type="match status" value="1"/>
</dbReference>
<dbReference type="Proteomes" id="UP000218810">
    <property type="component" value="Unassembled WGS sequence"/>
</dbReference>
<dbReference type="GO" id="GO:0003960">
    <property type="term" value="F:quinone reductase (NADPH) activity"/>
    <property type="evidence" value="ECO:0007669"/>
    <property type="project" value="InterPro"/>
</dbReference>
<dbReference type="InterPro" id="IPR013149">
    <property type="entry name" value="ADH-like_C"/>
</dbReference>
<dbReference type="PANTHER" id="PTHR48106:SF13">
    <property type="entry name" value="QUINONE OXIDOREDUCTASE-RELATED"/>
    <property type="match status" value="1"/>
</dbReference>
<dbReference type="SMART" id="SM00829">
    <property type="entry name" value="PKS_ER"/>
    <property type="match status" value="1"/>
</dbReference>
<evidence type="ECO:0000313" key="5">
    <source>
        <dbReference type="EMBL" id="PAY24809.1"/>
    </source>
</evidence>
<dbReference type="GO" id="GO:0070402">
    <property type="term" value="F:NADPH binding"/>
    <property type="evidence" value="ECO:0007669"/>
    <property type="project" value="TreeGrafter"/>
</dbReference>
<keyword evidence="2" id="KW-0560">Oxidoreductase</keyword>
<keyword evidence="6" id="KW-1185">Reference proteome</keyword>
<sequence>MRAIRISEHGGPDVLRPVEVETPSPGPGEVLVRTTAIGVNFIDTYFREGVYQSALPYIPGSEGAGIVESVGEGTPDLVAGDRVAWCQIPGSYAQYVVAPAEALVTVPEEVPDGVAASMLLQGLTAHYLITDTHRAHGGDTVLITAGAGGVGQLLIQMAVARGYQVITTTSTESKARICRDLGAHQVLLYPEATPERIRELSGGGVEVVFDGVGRDTFDTSLASLARRGTLVLFGAASGPVPPVDPQRLNAAGSVFLTRPTLGDFIATTEEYRERAAEVMEGLVGGSLVLDVGATFGLTDAAQAHRALQARRTTGSITLDPSR</sequence>
<dbReference type="InterPro" id="IPR011032">
    <property type="entry name" value="GroES-like_sf"/>
</dbReference>
<feature type="compositionally biased region" description="Basic and acidic residues" evidence="3">
    <location>
        <begin position="1"/>
        <end position="19"/>
    </location>
</feature>
<gene>
    <name evidence="5" type="ORF">CEY15_01115</name>
</gene>
<evidence type="ECO:0000256" key="1">
    <source>
        <dbReference type="ARBA" id="ARBA00022857"/>
    </source>
</evidence>
<dbReference type="OrthoDB" id="9805883at2"/>
<evidence type="ECO:0000313" key="6">
    <source>
        <dbReference type="Proteomes" id="UP000218810"/>
    </source>
</evidence>
<dbReference type="Gene3D" id="3.40.50.720">
    <property type="entry name" value="NAD(P)-binding Rossmann-like Domain"/>
    <property type="match status" value="1"/>
</dbReference>
<dbReference type="EMBL" id="NTGA01000002">
    <property type="protein sequence ID" value="PAY24809.1"/>
    <property type="molecule type" value="Genomic_DNA"/>
</dbReference>
<dbReference type="PANTHER" id="PTHR48106">
    <property type="entry name" value="QUINONE OXIDOREDUCTASE PIG3-RELATED"/>
    <property type="match status" value="1"/>
</dbReference>
<evidence type="ECO:0000259" key="4">
    <source>
        <dbReference type="SMART" id="SM00829"/>
    </source>
</evidence>
<dbReference type="Gene3D" id="3.90.180.10">
    <property type="entry name" value="Medium-chain alcohol dehydrogenases, catalytic domain"/>
    <property type="match status" value="1"/>
</dbReference>
<reference evidence="6" key="1">
    <citation type="submission" date="2017-09" db="EMBL/GenBank/DDBJ databases">
        <authorList>
            <person name="Zhang Y."/>
            <person name="Huang X."/>
            <person name="Liu J."/>
            <person name="Lu L."/>
            <person name="Peng K."/>
        </authorList>
    </citation>
    <scope>NUCLEOTIDE SEQUENCE [LARGE SCALE GENOMIC DNA]</scope>
    <source>
        <strain evidence="6">S-XJ-1</strain>
    </source>
</reference>
<organism evidence="5 6">
    <name type="scientific">Dietzia natronolimnaea</name>
    <dbReference type="NCBI Taxonomy" id="161920"/>
    <lineage>
        <taxon>Bacteria</taxon>
        <taxon>Bacillati</taxon>
        <taxon>Actinomycetota</taxon>
        <taxon>Actinomycetes</taxon>
        <taxon>Mycobacteriales</taxon>
        <taxon>Dietziaceae</taxon>
        <taxon>Dietzia</taxon>
    </lineage>
</organism>
<dbReference type="InterPro" id="IPR036291">
    <property type="entry name" value="NAD(P)-bd_dom_sf"/>
</dbReference>
<dbReference type="RefSeq" id="WP_095716919.1">
    <property type="nucleotide sequence ID" value="NZ_NTGA01000002.1"/>
</dbReference>
<comment type="caution">
    <text evidence="5">The sequence shown here is derived from an EMBL/GenBank/DDBJ whole genome shotgun (WGS) entry which is preliminary data.</text>
</comment>
<dbReference type="AlphaFoldDB" id="A0A2A2WUB2"/>
<evidence type="ECO:0000256" key="3">
    <source>
        <dbReference type="SAM" id="MobiDB-lite"/>
    </source>
</evidence>
<dbReference type="SUPFAM" id="SSF51735">
    <property type="entry name" value="NAD(P)-binding Rossmann-fold domains"/>
    <property type="match status" value="1"/>
</dbReference>
<protein>
    <submittedName>
        <fullName evidence="5">NADPH:quinone reductase</fullName>
    </submittedName>
</protein>
<dbReference type="InterPro" id="IPR020843">
    <property type="entry name" value="ER"/>
</dbReference>
<evidence type="ECO:0000256" key="2">
    <source>
        <dbReference type="ARBA" id="ARBA00023002"/>
    </source>
</evidence>
<dbReference type="GO" id="GO:0035925">
    <property type="term" value="F:mRNA 3'-UTR AU-rich region binding"/>
    <property type="evidence" value="ECO:0007669"/>
    <property type="project" value="TreeGrafter"/>
</dbReference>
<dbReference type="SUPFAM" id="SSF50129">
    <property type="entry name" value="GroES-like"/>
    <property type="match status" value="1"/>
</dbReference>
<dbReference type="GO" id="GO:0005829">
    <property type="term" value="C:cytosol"/>
    <property type="evidence" value="ECO:0007669"/>
    <property type="project" value="TreeGrafter"/>
</dbReference>
<dbReference type="InterPro" id="IPR047618">
    <property type="entry name" value="QOR-like"/>
</dbReference>
<accession>A0A2A2WUB2</accession>
<proteinExistence type="predicted"/>